<dbReference type="AlphaFoldDB" id="A0AAP3AF07"/>
<proteinExistence type="predicted"/>
<gene>
    <name evidence="2" type="ORF">M3A82_001160</name>
</gene>
<feature type="coiled-coil region" evidence="1">
    <location>
        <begin position="29"/>
        <end position="60"/>
    </location>
</feature>
<evidence type="ECO:0000313" key="3">
    <source>
        <dbReference type="Proteomes" id="UP001205867"/>
    </source>
</evidence>
<name>A0AAP3AF07_MICLU</name>
<reference evidence="2" key="1">
    <citation type="submission" date="2023-06" db="EMBL/GenBank/DDBJ databases">
        <title>lsaBGC provides a comprehensive framework for evolutionary analysis of biosynthetic gene clusters within focal taxa.</title>
        <authorList>
            <person name="Salamzade R."/>
            <person name="Sandstrom S."/>
            <person name="Kalan L.R."/>
        </authorList>
    </citation>
    <scope>NUCLEOTIDE SEQUENCE</scope>
    <source>
        <strain evidence="2">P3-SID899</strain>
    </source>
</reference>
<accession>A0AAP3AF07</accession>
<dbReference type="EMBL" id="JALXKZ020000001">
    <property type="protein sequence ID" value="MCV7627959.1"/>
    <property type="molecule type" value="Genomic_DNA"/>
</dbReference>
<comment type="caution">
    <text evidence="2">The sequence shown here is derived from an EMBL/GenBank/DDBJ whole genome shotgun (WGS) entry which is preliminary data.</text>
</comment>
<evidence type="ECO:0000313" key="2">
    <source>
        <dbReference type="EMBL" id="MCV7627959.1"/>
    </source>
</evidence>
<sequence length="318" mass="34211">MTTNPVSEMTTEQLTKLAQAADQAHASVNDAAQKARTAAQKKVEAALSEAEAAQAELARRSDAEAQRIQDRRRAFAHHLLNAGGIERLAEENRADLKTAQEALIAALEADPVMVAAARYLSIARRSEAIRSLLREAAGALGQELPAGLANYRAPSGADFDTHHRRVLDRLAFTYADEWAENMQDTAQASISGDDAALDKYVPTAAERHAENEAARLAALAEFKAGENVERVVTYPDVPGSPFLHYRVIRWRDSYTGQTVPDAAPDAGPGPEGILAGLHHWVPVHEATAEDVAAAVDAETISIRSAEFYGLPLPSTHQG</sequence>
<organism evidence="2 3">
    <name type="scientific">Micrococcus luteus</name>
    <name type="common">Micrococcus lysodeikticus</name>
    <dbReference type="NCBI Taxonomy" id="1270"/>
    <lineage>
        <taxon>Bacteria</taxon>
        <taxon>Bacillati</taxon>
        <taxon>Actinomycetota</taxon>
        <taxon>Actinomycetes</taxon>
        <taxon>Micrococcales</taxon>
        <taxon>Micrococcaceae</taxon>
        <taxon>Micrococcus</taxon>
    </lineage>
</organism>
<dbReference type="Proteomes" id="UP001205867">
    <property type="component" value="Unassembled WGS sequence"/>
</dbReference>
<protein>
    <submittedName>
        <fullName evidence="2">Uncharacterized protein</fullName>
    </submittedName>
</protein>
<evidence type="ECO:0000256" key="1">
    <source>
        <dbReference type="SAM" id="Coils"/>
    </source>
</evidence>
<keyword evidence="1" id="KW-0175">Coiled coil</keyword>